<comment type="caution">
    <text evidence="1">The sequence shown here is derived from an EMBL/GenBank/DDBJ whole genome shotgun (WGS) entry which is preliminary data.</text>
</comment>
<dbReference type="Proteomes" id="UP000540423">
    <property type="component" value="Unassembled WGS sequence"/>
</dbReference>
<gene>
    <name evidence="1" type="ORF">HNQ79_001296</name>
</gene>
<dbReference type="EMBL" id="JACHEM010000003">
    <property type="protein sequence ID" value="MBB6434845.1"/>
    <property type="molecule type" value="Genomic_DNA"/>
</dbReference>
<evidence type="ECO:0000313" key="2">
    <source>
        <dbReference type="Proteomes" id="UP000540423"/>
    </source>
</evidence>
<keyword evidence="2" id="KW-1185">Reference proteome</keyword>
<accession>A0A7X0HBY8</accession>
<dbReference type="AlphaFoldDB" id="A0A7X0HBY8"/>
<name>A0A7X0HBY8_9ACTN</name>
<protein>
    <submittedName>
        <fullName evidence="1">Uncharacterized protein</fullName>
    </submittedName>
</protein>
<proteinExistence type="predicted"/>
<reference evidence="1 2" key="1">
    <citation type="submission" date="2020-08" db="EMBL/GenBank/DDBJ databases">
        <title>Genomic Encyclopedia of Type Strains, Phase IV (KMG-IV): sequencing the most valuable type-strain genomes for metagenomic binning, comparative biology and taxonomic classification.</title>
        <authorList>
            <person name="Goeker M."/>
        </authorList>
    </citation>
    <scope>NUCLEOTIDE SEQUENCE [LARGE SCALE GENOMIC DNA]</scope>
    <source>
        <strain evidence="1 2">DSM 40141</strain>
    </source>
</reference>
<organism evidence="1 2">
    <name type="scientific">Streptomyces candidus</name>
    <dbReference type="NCBI Taxonomy" id="67283"/>
    <lineage>
        <taxon>Bacteria</taxon>
        <taxon>Bacillati</taxon>
        <taxon>Actinomycetota</taxon>
        <taxon>Actinomycetes</taxon>
        <taxon>Kitasatosporales</taxon>
        <taxon>Streptomycetaceae</taxon>
        <taxon>Streptomyces</taxon>
    </lineage>
</organism>
<evidence type="ECO:0000313" key="1">
    <source>
        <dbReference type="EMBL" id="MBB6434845.1"/>
    </source>
</evidence>
<sequence length="29" mass="2944">MHEPPELVRRVGELAALLAAATSVGTAIA</sequence>